<sequence length="274" mass="29979">MSLYTSTVVVPRPRTRRWSNALAGFGFTIGLPVVLLVVWGVSSSIAPAAFFPPPLKILDAFARTWLGTAFVTEVLPSLGRLTAGILLSVTIGIIAGTLIGLTRWLRELLEPTLEFFRAIPPPVLVPVMLILFGPADSTRVIVIVAGSIWPVLLNTIEGVRATDSVMTETARSYALTRGERLRYLVLPAASPRIMAGVRQCLSVALILMVISEMFSTSSGLGFQIVYFQRNYLIAEMWSGIVLLGLVGVLLASVFGLIERRVLRWYHGIKEVERA</sequence>
<keyword evidence="5 7" id="KW-1133">Transmembrane helix</keyword>
<dbReference type="SUPFAM" id="SSF161098">
    <property type="entry name" value="MetI-like"/>
    <property type="match status" value="1"/>
</dbReference>
<evidence type="ECO:0000256" key="3">
    <source>
        <dbReference type="ARBA" id="ARBA00022475"/>
    </source>
</evidence>
<keyword evidence="2 7" id="KW-0813">Transport</keyword>
<dbReference type="InterPro" id="IPR035906">
    <property type="entry name" value="MetI-like_sf"/>
</dbReference>
<feature type="domain" description="ABC transmembrane type-1" evidence="8">
    <location>
        <begin position="74"/>
        <end position="258"/>
    </location>
</feature>
<evidence type="ECO:0000256" key="1">
    <source>
        <dbReference type="ARBA" id="ARBA00004651"/>
    </source>
</evidence>
<protein>
    <submittedName>
        <fullName evidence="9">Putative aliphatic sulfonates transport permease protein SsuC</fullName>
    </submittedName>
</protein>
<dbReference type="Pfam" id="PF00528">
    <property type="entry name" value="BPD_transp_1"/>
    <property type="match status" value="1"/>
</dbReference>
<gene>
    <name evidence="9" type="primary">ssuC_1</name>
    <name evidence="9" type="ORF">RS84_02111</name>
</gene>
<dbReference type="GO" id="GO:0005886">
    <property type="term" value="C:plasma membrane"/>
    <property type="evidence" value="ECO:0007669"/>
    <property type="project" value="UniProtKB-SubCell"/>
</dbReference>
<comment type="caution">
    <text evidence="9">The sequence shown here is derived from an EMBL/GenBank/DDBJ whole genome shotgun (WGS) entry which is preliminary data.</text>
</comment>
<evidence type="ECO:0000256" key="5">
    <source>
        <dbReference type="ARBA" id="ARBA00022989"/>
    </source>
</evidence>
<evidence type="ECO:0000259" key="8">
    <source>
        <dbReference type="PROSITE" id="PS50928"/>
    </source>
</evidence>
<dbReference type="RefSeq" id="WP_045257727.1">
    <property type="nucleotide sequence ID" value="NZ_JYJB01000009.1"/>
</dbReference>
<dbReference type="PATRIC" id="fig|273678.4.peg.2115"/>
<comment type="subcellular location">
    <subcellularLocation>
        <location evidence="1 7">Cell membrane</location>
        <topology evidence="1 7">Multi-pass membrane protein</topology>
    </subcellularLocation>
</comment>
<dbReference type="PANTHER" id="PTHR30151">
    <property type="entry name" value="ALKANE SULFONATE ABC TRANSPORTER-RELATED, MEMBRANE SUBUNIT"/>
    <property type="match status" value="1"/>
</dbReference>
<dbReference type="EMBL" id="JYJB01000009">
    <property type="protein sequence ID" value="KJL47320.1"/>
    <property type="molecule type" value="Genomic_DNA"/>
</dbReference>
<keyword evidence="3" id="KW-1003">Cell membrane</keyword>
<evidence type="ECO:0000313" key="9">
    <source>
        <dbReference type="EMBL" id="KJL47320.1"/>
    </source>
</evidence>
<dbReference type="Proteomes" id="UP000033900">
    <property type="component" value="Unassembled WGS sequence"/>
</dbReference>
<dbReference type="GO" id="GO:0055085">
    <property type="term" value="P:transmembrane transport"/>
    <property type="evidence" value="ECO:0007669"/>
    <property type="project" value="InterPro"/>
</dbReference>
<organism evidence="9 10">
    <name type="scientific">Microbacterium hydrocarbonoxydans</name>
    <dbReference type="NCBI Taxonomy" id="273678"/>
    <lineage>
        <taxon>Bacteria</taxon>
        <taxon>Bacillati</taxon>
        <taxon>Actinomycetota</taxon>
        <taxon>Actinomycetes</taxon>
        <taxon>Micrococcales</taxon>
        <taxon>Microbacteriaceae</taxon>
        <taxon>Microbacterium</taxon>
    </lineage>
</organism>
<dbReference type="CDD" id="cd06261">
    <property type="entry name" value="TM_PBP2"/>
    <property type="match status" value="1"/>
</dbReference>
<keyword evidence="10" id="KW-1185">Reference proteome</keyword>
<reference evidence="9 10" key="1">
    <citation type="submission" date="2015-02" db="EMBL/GenBank/DDBJ databases">
        <title>Draft genome sequences of ten Microbacterium spp. with emphasis on heavy metal contaminated environments.</title>
        <authorList>
            <person name="Corretto E."/>
        </authorList>
    </citation>
    <scope>NUCLEOTIDE SEQUENCE [LARGE SCALE GENOMIC DNA]</scope>
    <source>
        <strain evidence="9 10">SA35</strain>
    </source>
</reference>
<accession>A0A0M2HQX7</accession>
<dbReference type="Gene3D" id="1.10.3720.10">
    <property type="entry name" value="MetI-like"/>
    <property type="match status" value="1"/>
</dbReference>
<dbReference type="InterPro" id="IPR000515">
    <property type="entry name" value="MetI-like"/>
</dbReference>
<evidence type="ECO:0000256" key="4">
    <source>
        <dbReference type="ARBA" id="ARBA00022692"/>
    </source>
</evidence>
<feature type="transmembrane region" description="Helical" evidence="7">
    <location>
        <begin position="21"/>
        <end position="41"/>
    </location>
</feature>
<dbReference type="OrthoDB" id="3173654at2"/>
<feature type="transmembrane region" description="Helical" evidence="7">
    <location>
        <begin position="113"/>
        <end position="132"/>
    </location>
</feature>
<comment type="similarity">
    <text evidence="7">Belongs to the binding-protein-dependent transport system permease family.</text>
</comment>
<evidence type="ECO:0000313" key="10">
    <source>
        <dbReference type="Proteomes" id="UP000033900"/>
    </source>
</evidence>
<name>A0A0M2HQX7_9MICO</name>
<dbReference type="PANTHER" id="PTHR30151:SF0">
    <property type="entry name" value="ABC TRANSPORTER PERMEASE PROTEIN MJ0413-RELATED"/>
    <property type="match status" value="1"/>
</dbReference>
<feature type="transmembrane region" description="Helical" evidence="7">
    <location>
        <begin position="138"/>
        <end position="156"/>
    </location>
</feature>
<feature type="transmembrane region" description="Helical" evidence="7">
    <location>
        <begin position="81"/>
        <end position="101"/>
    </location>
</feature>
<dbReference type="AlphaFoldDB" id="A0A0M2HQX7"/>
<evidence type="ECO:0000256" key="6">
    <source>
        <dbReference type="ARBA" id="ARBA00023136"/>
    </source>
</evidence>
<feature type="transmembrane region" description="Helical" evidence="7">
    <location>
        <begin position="236"/>
        <end position="257"/>
    </location>
</feature>
<dbReference type="STRING" id="273678.RS84_02111"/>
<keyword evidence="4 7" id="KW-0812">Transmembrane</keyword>
<evidence type="ECO:0000256" key="2">
    <source>
        <dbReference type="ARBA" id="ARBA00022448"/>
    </source>
</evidence>
<feature type="transmembrane region" description="Helical" evidence="7">
    <location>
        <begin position="200"/>
        <end position="224"/>
    </location>
</feature>
<proteinExistence type="inferred from homology"/>
<dbReference type="PROSITE" id="PS50928">
    <property type="entry name" value="ABC_TM1"/>
    <property type="match status" value="1"/>
</dbReference>
<evidence type="ECO:0000256" key="7">
    <source>
        <dbReference type="RuleBase" id="RU363032"/>
    </source>
</evidence>
<keyword evidence="6 7" id="KW-0472">Membrane</keyword>